<protein>
    <submittedName>
        <fullName evidence="2">Uncharacterized protein</fullName>
    </submittedName>
</protein>
<feature type="chain" id="PRO_5045831425" evidence="1">
    <location>
        <begin position="38"/>
        <end position="69"/>
    </location>
</feature>
<evidence type="ECO:0000313" key="3">
    <source>
        <dbReference type="Proteomes" id="UP001586593"/>
    </source>
</evidence>
<organism evidence="2 3">
    <name type="scientific">Phialemonium thermophilum</name>
    <dbReference type="NCBI Taxonomy" id="223376"/>
    <lineage>
        <taxon>Eukaryota</taxon>
        <taxon>Fungi</taxon>
        <taxon>Dikarya</taxon>
        <taxon>Ascomycota</taxon>
        <taxon>Pezizomycotina</taxon>
        <taxon>Sordariomycetes</taxon>
        <taxon>Sordariomycetidae</taxon>
        <taxon>Cephalothecales</taxon>
        <taxon>Cephalothecaceae</taxon>
        <taxon>Phialemonium</taxon>
    </lineage>
</organism>
<dbReference type="EMBL" id="JAZHXJ010002695">
    <property type="protein sequence ID" value="KAL1837168.1"/>
    <property type="molecule type" value="Genomic_DNA"/>
</dbReference>
<gene>
    <name evidence="2" type="ORF">VTK73DRAFT_4771</name>
</gene>
<accession>A0ABR3V7V6</accession>
<keyword evidence="1" id="KW-0732">Signal</keyword>
<reference evidence="2 3" key="1">
    <citation type="journal article" date="2024" name="Commun. Biol.">
        <title>Comparative genomic analysis of thermophilic fungi reveals convergent evolutionary adaptations and gene losses.</title>
        <authorList>
            <person name="Steindorff A.S."/>
            <person name="Aguilar-Pontes M.V."/>
            <person name="Robinson A.J."/>
            <person name="Andreopoulos B."/>
            <person name="LaButti K."/>
            <person name="Kuo A."/>
            <person name="Mondo S."/>
            <person name="Riley R."/>
            <person name="Otillar R."/>
            <person name="Haridas S."/>
            <person name="Lipzen A."/>
            <person name="Grimwood J."/>
            <person name="Schmutz J."/>
            <person name="Clum A."/>
            <person name="Reid I.D."/>
            <person name="Moisan M.C."/>
            <person name="Butler G."/>
            <person name="Nguyen T.T.M."/>
            <person name="Dewar K."/>
            <person name="Conant G."/>
            <person name="Drula E."/>
            <person name="Henrissat B."/>
            <person name="Hansel C."/>
            <person name="Singer S."/>
            <person name="Hutchinson M.I."/>
            <person name="de Vries R.P."/>
            <person name="Natvig D.O."/>
            <person name="Powell A.J."/>
            <person name="Tsang A."/>
            <person name="Grigoriev I.V."/>
        </authorList>
    </citation>
    <scope>NUCLEOTIDE SEQUENCE [LARGE SCALE GENOMIC DNA]</scope>
    <source>
        <strain evidence="2 3">ATCC 24622</strain>
    </source>
</reference>
<name>A0ABR3V7V6_9PEZI</name>
<dbReference type="Proteomes" id="UP001586593">
    <property type="component" value="Unassembled WGS sequence"/>
</dbReference>
<sequence>MTVPRGPLWPRTPTVLLVRVAMLLSLLLLSLGSPAAALVPPTDNPSLMIVGDSISQDRAESLGLTNGRE</sequence>
<comment type="caution">
    <text evidence="2">The sequence shown here is derived from an EMBL/GenBank/DDBJ whole genome shotgun (WGS) entry which is preliminary data.</text>
</comment>
<proteinExistence type="predicted"/>
<evidence type="ECO:0000313" key="2">
    <source>
        <dbReference type="EMBL" id="KAL1837168.1"/>
    </source>
</evidence>
<feature type="signal peptide" evidence="1">
    <location>
        <begin position="1"/>
        <end position="37"/>
    </location>
</feature>
<keyword evidence="3" id="KW-1185">Reference proteome</keyword>
<evidence type="ECO:0000256" key="1">
    <source>
        <dbReference type="SAM" id="SignalP"/>
    </source>
</evidence>